<keyword evidence="3 5" id="KW-1133">Transmembrane helix</keyword>
<keyword evidence="4 5" id="KW-0472">Membrane</keyword>
<dbReference type="InterPro" id="IPR008023">
    <property type="entry name" value="DUF748"/>
</dbReference>
<evidence type="ECO:0000313" key="7">
    <source>
        <dbReference type="EMBL" id="QGA27353.1"/>
    </source>
</evidence>
<dbReference type="PANTHER" id="PTHR36985:SF1">
    <property type="entry name" value="TRANSLOCATION AND ASSEMBLY MODULE SUBUNIT TAMB"/>
    <property type="match status" value="1"/>
</dbReference>
<reference evidence="7 8" key="1">
    <citation type="submission" date="2019-10" db="EMBL/GenBank/DDBJ databases">
        <authorList>
            <person name="Dong K."/>
        </authorList>
    </citation>
    <scope>NUCLEOTIDE SEQUENCE [LARGE SCALE GENOMIC DNA]</scope>
    <source>
        <strain evidence="8">dk4302</strain>
    </source>
</reference>
<comment type="subcellular location">
    <subcellularLocation>
        <location evidence="1">Membrane</location>
        <topology evidence="1">Single-pass membrane protein</topology>
    </subcellularLocation>
</comment>
<dbReference type="GO" id="GO:0009306">
    <property type="term" value="P:protein secretion"/>
    <property type="evidence" value="ECO:0007669"/>
    <property type="project" value="InterPro"/>
</dbReference>
<keyword evidence="8" id="KW-1185">Reference proteome</keyword>
<sequence length="1486" mass="167338">MIAILRDVLNIKHKSIKKILKITLYSFLGLIALLCLVVFSLQFASVQTFVTQRVAKYLSSELNAKVELKHIYFRPFDQLSLTEFKISDQKGTPILAVEELKANLMLRHFLQNKIVVEDLELHKAYVDFQVYKDSSNIKFLLDYFAPKKKNVTAKQTPLELQLHNLRLFDNHIRIVNHNQKHHNKGVDFSDIELKNLNLDLANIKFDSTSLRTEIKRLSLVEKSGFEIKKLSSKAFISGKSMEFDQLNLQTNQSRVGRYLKFTYDRFSDFGDFIKKVQIAGTMDDVYVDSRDIEYFAPSMKSVQFTASVPQATVDGTVDDLKTTNALIKTGNETVLRGDFRIKGLPDINKTIFDFDAEDLQTSAKDLELIIPKLAKRNRFSLPQELHKLGLIKFAGSFNGLYNLFDVKGNFDTKLGAIRTESKIDIQKDILYQGHIASNQFQLGELIKSKTLKSTALAFNFDGSSFDFDKMSLQLDGGLRNLQFGNYQYDSIEVSGLLDQKFVDVSGLIRDSNAQLSYDAKIDFQSDETSYDVAAEVDLINLKKMGLVEKDSIVIFNSQINTHLSGNNLNNLNGEVEAEQINMRTSKGDFRVDDLFFSADGTQADRLLTLRSNVLDAEMKGIIDLNTLIPYFNALAMRYAPAIGLNLEPYNPQIFDLQVNVKSFEPVSAFLDPTLTLDDGASLEAHFSSEDFTAEFTAFSPFVRYQGINVQNIHVRENADQKAFSLDITADKLFLSDSLFVNDIEINNVLSNDSLLFSINGAKETDLNYLRLNGDIHFAHNKPAFIHFNKSSIVINRESWALNTDAEMRVSKGKFYLKNLIASQGQQKVAFNGVLSNEDDKLEVNFSKFNLTSLEAFLKPIGIRLIGELNGDIELHSVFKKPYLSANVQTSPLVYNQIPIGQLRLIADFDPETKQANLDLQLLDELNKGLKLGGTYQIGGDAQELNLKGSLNQMELILFQPFVRSLTSQLQGKMNAEIQIGGSLKHPEFNGISKIEYASFNVNYLKTSYNLSNQTVLLDKNNIMLSNLTFNDHKGHQAVANGIVNLNKLSNPYIDVDVVTKNTMILNTTYKDNNLYFGTAYATGTFRFKGATSAIDINIKARSEDNTAITIPFNSAMTVTDSDFIYFVSNDSSKNKQQESKYLLKGMTMNMDLELTPTAEVNLQTDLGSLKGNGTGEITLKVSSLGDFEMFGDYTVNSGKFHFTAQDFFNKFFDIKQGGTIRWTGSPSGANINMTAIYQQRTSISPLYNAAGRSGQDERVMAQADMNIKGTLSQPDVSFDLNFPQTPYVKDELQAYLSDANNVNQQALSLIVRRSFTASSNNELGREVNNTLLSAGTEIAFNQLNNILAQSLKIDFLDFNIRSLNDASASFRFFNDRLVLTGGIVDRRNVQTTDLTFFSNKVATDAELTFKLRRDGNLMFRAYNRLNTRNILFTPTDDYINAVGLIYRQEFNTLGEFWRKLWNWSGNRSDLPLSTSPSLDSVKTERN</sequence>
<dbReference type="Proteomes" id="UP000326921">
    <property type="component" value="Chromosome"/>
</dbReference>
<organism evidence="7 8">
    <name type="scientific">Sphingobacterium zhuxiongii</name>
    <dbReference type="NCBI Taxonomy" id="2662364"/>
    <lineage>
        <taxon>Bacteria</taxon>
        <taxon>Pseudomonadati</taxon>
        <taxon>Bacteroidota</taxon>
        <taxon>Sphingobacteriia</taxon>
        <taxon>Sphingobacteriales</taxon>
        <taxon>Sphingobacteriaceae</taxon>
        <taxon>Sphingobacterium</taxon>
    </lineage>
</organism>
<proteinExistence type="predicted"/>
<dbReference type="Pfam" id="PF05359">
    <property type="entry name" value="DUF748"/>
    <property type="match status" value="1"/>
</dbReference>
<evidence type="ECO:0000256" key="3">
    <source>
        <dbReference type="ARBA" id="ARBA00022989"/>
    </source>
</evidence>
<dbReference type="PANTHER" id="PTHR36985">
    <property type="entry name" value="TRANSLOCATION AND ASSEMBLY MODULE SUBUNIT TAMB"/>
    <property type="match status" value="1"/>
</dbReference>
<dbReference type="KEGG" id="sphe:GFH32_13980"/>
<gene>
    <name evidence="7" type="ORF">GFH32_13980</name>
</gene>
<dbReference type="Pfam" id="PF04357">
    <property type="entry name" value="TamB"/>
    <property type="match status" value="1"/>
</dbReference>
<evidence type="ECO:0000256" key="2">
    <source>
        <dbReference type="ARBA" id="ARBA00022692"/>
    </source>
</evidence>
<feature type="domain" description="Translocation and assembly module TamB C-terminal" evidence="6">
    <location>
        <begin position="1028"/>
        <end position="1450"/>
    </location>
</feature>
<evidence type="ECO:0000259" key="6">
    <source>
        <dbReference type="Pfam" id="PF04357"/>
    </source>
</evidence>
<dbReference type="EMBL" id="CP045652">
    <property type="protein sequence ID" value="QGA27353.1"/>
    <property type="molecule type" value="Genomic_DNA"/>
</dbReference>
<feature type="transmembrane region" description="Helical" evidence="5">
    <location>
        <begin position="22"/>
        <end position="44"/>
    </location>
</feature>
<evidence type="ECO:0000256" key="4">
    <source>
        <dbReference type="ARBA" id="ARBA00023136"/>
    </source>
</evidence>
<dbReference type="InterPro" id="IPR007452">
    <property type="entry name" value="TamB_C"/>
</dbReference>
<evidence type="ECO:0000256" key="5">
    <source>
        <dbReference type="SAM" id="Phobius"/>
    </source>
</evidence>
<evidence type="ECO:0000313" key="8">
    <source>
        <dbReference type="Proteomes" id="UP000326921"/>
    </source>
</evidence>
<keyword evidence="2 5" id="KW-0812">Transmembrane</keyword>
<dbReference type="GO" id="GO:0005886">
    <property type="term" value="C:plasma membrane"/>
    <property type="evidence" value="ECO:0007669"/>
    <property type="project" value="InterPro"/>
</dbReference>
<name>A0A5Q0QCR9_9SPHI</name>
<evidence type="ECO:0000256" key="1">
    <source>
        <dbReference type="ARBA" id="ARBA00004167"/>
    </source>
</evidence>
<protein>
    <submittedName>
        <fullName evidence="7">Translocation/assembly module TamB</fullName>
    </submittedName>
</protein>
<accession>A0A5Q0QCR9</accession>